<evidence type="ECO:0000313" key="3">
    <source>
        <dbReference type="Proteomes" id="UP000623687"/>
    </source>
</evidence>
<dbReference type="OrthoDB" id="2665493at2759"/>
<dbReference type="AlphaFoldDB" id="A0A8H7A4C6"/>
<protein>
    <recommendedName>
        <fullName evidence="1">BTB domain-containing protein</fullName>
    </recommendedName>
</protein>
<sequence>MSTDAQAEQEITTTLSKALEPFDDQHADVILRSCNGTDFYVYKSILSLASPFFRAMFSLPDSHNTNPREGNKPVVDMHEDSTVLDPLLRFCYPTSPPKLSSRKIFDDVLSAAEKFEMQLCERIASSYIVDNIDRRDSPLECYALAHRFALRKLAKESARRCLELSLDKIVDLGRDADLSHMSSKDYNRLLHYCRECRDACQGFVNGQDFSWLSGPPASEYVFTTCTACKADSSRRRNSWISIQLGPRSRKDIYGKAWWFGHVERIAKAFTASGPGPLGVVKAIDFSEAMTDADPCDSCRSSAIKDLQNFSVALDRQINIEIDKPFDDENADTIFRFCEGVLIIHSSIFRDMFSLPDVPCVSQQECDKPVVDFQEPSSTLDTLLRFCYPAQVYPKISSKKIFVDDMAHSEEIRDGILVRADRNVFHQ</sequence>
<feature type="domain" description="BTB" evidence="1">
    <location>
        <begin position="27"/>
        <end position="92"/>
    </location>
</feature>
<accession>A0A8H7A4C6</accession>
<dbReference type="SUPFAM" id="SSF54695">
    <property type="entry name" value="POZ domain"/>
    <property type="match status" value="1"/>
</dbReference>
<dbReference type="PROSITE" id="PS50097">
    <property type="entry name" value="BTB"/>
    <property type="match status" value="1"/>
</dbReference>
<evidence type="ECO:0000313" key="2">
    <source>
        <dbReference type="EMBL" id="KAF7439736.1"/>
    </source>
</evidence>
<organism evidence="2 3">
    <name type="scientific">Pleurotus ostreatus</name>
    <name type="common">Oyster mushroom</name>
    <name type="synonym">White-rot fungus</name>
    <dbReference type="NCBI Taxonomy" id="5322"/>
    <lineage>
        <taxon>Eukaryota</taxon>
        <taxon>Fungi</taxon>
        <taxon>Dikarya</taxon>
        <taxon>Basidiomycota</taxon>
        <taxon>Agaricomycotina</taxon>
        <taxon>Agaricomycetes</taxon>
        <taxon>Agaricomycetidae</taxon>
        <taxon>Agaricales</taxon>
        <taxon>Pleurotineae</taxon>
        <taxon>Pleurotaceae</taxon>
        <taxon>Pleurotus</taxon>
    </lineage>
</organism>
<gene>
    <name evidence="2" type="ORF">PC9H_000072</name>
</gene>
<dbReference type="Gene3D" id="3.30.710.10">
    <property type="entry name" value="Potassium Channel Kv1.1, Chain A"/>
    <property type="match status" value="1"/>
</dbReference>
<dbReference type="Pfam" id="PF00651">
    <property type="entry name" value="BTB"/>
    <property type="match status" value="1"/>
</dbReference>
<dbReference type="InterPro" id="IPR000210">
    <property type="entry name" value="BTB/POZ_dom"/>
</dbReference>
<dbReference type="SMART" id="SM00225">
    <property type="entry name" value="BTB"/>
    <property type="match status" value="1"/>
</dbReference>
<reference evidence="2" key="1">
    <citation type="submission" date="2019-07" db="EMBL/GenBank/DDBJ databases">
        <authorList>
            <person name="Palmer J.M."/>
        </authorList>
    </citation>
    <scope>NUCLEOTIDE SEQUENCE</scope>
    <source>
        <strain evidence="2">PC9</strain>
    </source>
</reference>
<dbReference type="GeneID" id="59369913"/>
<dbReference type="CDD" id="cd18186">
    <property type="entry name" value="BTB_POZ_ZBTB_KLHL-like"/>
    <property type="match status" value="1"/>
</dbReference>
<dbReference type="VEuPathDB" id="FungiDB:PC9H_000072"/>
<dbReference type="EMBL" id="JACETU010000001">
    <property type="protein sequence ID" value="KAF7439736.1"/>
    <property type="molecule type" value="Genomic_DNA"/>
</dbReference>
<keyword evidence="3" id="KW-1185">Reference proteome</keyword>
<dbReference type="Proteomes" id="UP000623687">
    <property type="component" value="Unassembled WGS sequence"/>
</dbReference>
<dbReference type="InterPro" id="IPR011333">
    <property type="entry name" value="SKP1/BTB/POZ_sf"/>
</dbReference>
<dbReference type="PANTHER" id="PTHR24413">
    <property type="entry name" value="SPECKLE-TYPE POZ PROTEIN"/>
    <property type="match status" value="1"/>
</dbReference>
<evidence type="ECO:0000259" key="1">
    <source>
        <dbReference type="PROSITE" id="PS50097"/>
    </source>
</evidence>
<proteinExistence type="predicted"/>
<name>A0A8H7A4C6_PLEOS</name>
<comment type="caution">
    <text evidence="2">The sequence shown here is derived from an EMBL/GenBank/DDBJ whole genome shotgun (WGS) entry which is preliminary data.</text>
</comment>
<dbReference type="RefSeq" id="XP_036635580.1">
    <property type="nucleotide sequence ID" value="XM_036769735.1"/>
</dbReference>